<feature type="transmembrane region" description="Helical" evidence="1">
    <location>
        <begin position="21"/>
        <end position="41"/>
    </location>
</feature>
<dbReference type="OrthoDB" id="466056at2"/>
<organism evidence="2 3">
    <name type="scientific">Candidatus Contendobacter odensis Run_B_J11</name>
    <dbReference type="NCBI Taxonomy" id="1400861"/>
    <lineage>
        <taxon>Bacteria</taxon>
        <taxon>Pseudomonadati</taxon>
        <taxon>Pseudomonadota</taxon>
        <taxon>Gammaproteobacteria</taxon>
        <taxon>Candidatus Competibacteraceae</taxon>
        <taxon>Candidatus Contendibacter</taxon>
    </lineage>
</organism>
<dbReference type="NCBIfam" id="TIGR02230">
    <property type="entry name" value="ATPase_gene1"/>
    <property type="match status" value="1"/>
</dbReference>
<dbReference type="InterPro" id="IPR032820">
    <property type="entry name" value="ATPase_put"/>
</dbReference>
<proteinExistence type="predicted"/>
<evidence type="ECO:0000313" key="2">
    <source>
        <dbReference type="EMBL" id="CDH43750.1"/>
    </source>
</evidence>
<dbReference type="AlphaFoldDB" id="A0A7U7J2R4"/>
<keyword evidence="1" id="KW-1133">Transmembrane helix</keyword>
<keyword evidence="1" id="KW-0812">Transmembrane</keyword>
<reference evidence="2 3" key="1">
    <citation type="journal article" date="2014" name="ISME J.">
        <title>Candidatus Competibacter-lineage genomes retrieved from metagenomes reveal functional metabolic diversity.</title>
        <authorList>
            <person name="McIlroy S.J."/>
            <person name="Albertsen M."/>
            <person name="Andresen E.K."/>
            <person name="Saunders A.M."/>
            <person name="Kristiansen R."/>
            <person name="Stokholm-Bjerregaard M."/>
            <person name="Nielsen K.L."/>
            <person name="Nielsen P.H."/>
        </authorList>
    </citation>
    <scope>NUCLEOTIDE SEQUENCE [LARGE SCALE GENOMIC DNA]</scope>
    <source>
        <strain evidence="2 3">Run_B_J11</strain>
    </source>
</reference>
<evidence type="ECO:0000313" key="3">
    <source>
        <dbReference type="Proteomes" id="UP000019184"/>
    </source>
</evidence>
<keyword evidence="1" id="KW-0472">Membrane</keyword>
<evidence type="ECO:0000256" key="1">
    <source>
        <dbReference type="SAM" id="Phobius"/>
    </source>
</evidence>
<name>A0A7U7J2R4_9GAMM</name>
<comment type="caution">
    <text evidence="2">The sequence shown here is derived from an EMBL/GenBank/DDBJ whole genome shotgun (WGS) entry which is preliminary data.</text>
</comment>
<feature type="transmembrane region" description="Helical" evidence="1">
    <location>
        <begin position="61"/>
        <end position="83"/>
    </location>
</feature>
<dbReference type="Proteomes" id="UP000019184">
    <property type="component" value="Unassembled WGS sequence"/>
</dbReference>
<sequence>MSRCRDKSGVRRRKLRARAAGWPNLWFGLGLFGIVGWTVALPPVLGALLGLWIDRNWPSQHSWVLTLLIAGLALGCVTAWQWLWKQDQ</sequence>
<protein>
    <submittedName>
        <fullName evidence="2">F0F1-ATPase subunit</fullName>
    </submittedName>
</protein>
<dbReference type="InterPro" id="IPR011744">
    <property type="entry name" value="ATPase_gene1"/>
</dbReference>
<accession>A0A7U7J2R4</accession>
<keyword evidence="3" id="KW-1185">Reference proteome</keyword>
<dbReference type="EMBL" id="CBTK010000035">
    <property type="protein sequence ID" value="CDH43750.1"/>
    <property type="molecule type" value="Genomic_DNA"/>
</dbReference>
<dbReference type="Pfam" id="PF09527">
    <property type="entry name" value="ATPase_gene1"/>
    <property type="match status" value="1"/>
</dbReference>
<gene>
    <name evidence="2" type="ORF">BN874_130075</name>
</gene>